<dbReference type="KEGG" id="asun:KG104_04760"/>
<organism evidence="7 8">
    <name type="scientific">Arthrobacter sunyaminii</name>
    <dbReference type="NCBI Taxonomy" id="2816859"/>
    <lineage>
        <taxon>Bacteria</taxon>
        <taxon>Bacillati</taxon>
        <taxon>Actinomycetota</taxon>
        <taxon>Actinomycetes</taxon>
        <taxon>Micrococcales</taxon>
        <taxon>Micrococcaceae</taxon>
        <taxon>Arthrobacter</taxon>
    </lineage>
</organism>
<feature type="domain" description="Peptidase S54 rhomboid" evidence="6">
    <location>
        <begin position="52"/>
        <end position="181"/>
    </location>
</feature>
<accession>A0A975S779</accession>
<sequence length="200" mass="21573">MLAKRARTALYISLGLAALIWACYFVALLIGPSSLREFGVLPRRLEGLDGILFGPLLHAGINHLLGNTLPLVVFSFLTLLEGVRRYAVVIASSWLASGLGVWLFGGGLTVGISGVVFGLFAYLMVRGIYNRDILQLLLAGVLFLIYGSLLWGVLPVNIGVSWQAHLFGAAGGVLAAVLLSRNRQNRRTSKSGPSRWEDPL</sequence>
<dbReference type="SUPFAM" id="SSF144091">
    <property type="entry name" value="Rhomboid-like"/>
    <property type="match status" value="1"/>
</dbReference>
<evidence type="ECO:0000313" key="8">
    <source>
        <dbReference type="Proteomes" id="UP000680588"/>
    </source>
</evidence>
<feature type="transmembrane region" description="Helical" evidence="5">
    <location>
        <begin position="9"/>
        <end position="31"/>
    </location>
</feature>
<name>A0A975S779_9MICC</name>
<dbReference type="GO" id="GO:0004252">
    <property type="term" value="F:serine-type endopeptidase activity"/>
    <property type="evidence" value="ECO:0007669"/>
    <property type="project" value="InterPro"/>
</dbReference>
<evidence type="ECO:0000256" key="1">
    <source>
        <dbReference type="ARBA" id="ARBA00004141"/>
    </source>
</evidence>
<dbReference type="InterPro" id="IPR035952">
    <property type="entry name" value="Rhomboid-like_sf"/>
</dbReference>
<keyword evidence="2 5" id="KW-0812">Transmembrane</keyword>
<feature type="transmembrane region" description="Helical" evidence="5">
    <location>
        <begin position="160"/>
        <end position="180"/>
    </location>
</feature>
<dbReference type="AlphaFoldDB" id="A0A975S779"/>
<gene>
    <name evidence="7" type="ORF">KG104_04760</name>
</gene>
<dbReference type="InterPro" id="IPR022764">
    <property type="entry name" value="Peptidase_S54_rhomboid_dom"/>
</dbReference>
<dbReference type="RefSeq" id="WP_104055174.1">
    <property type="nucleotide sequence ID" value="NZ_CP076456.1"/>
</dbReference>
<evidence type="ECO:0000256" key="4">
    <source>
        <dbReference type="ARBA" id="ARBA00023136"/>
    </source>
</evidence>
<dbReference type="PANTHER" id="PTHR43731:SF9">
    <property type="entry name" value="SLR1461 PROTEIN"/>
    <property type="match status" value="1"/>
</dbReference>
<feature type="transmembrane region" description="Helical" evidence="5">
    <location>
        <begin position="136"/>
        <end position="154"/>
    </location>
</feature>
<dbReference type="Pfam" id="PF01694">
    <property type="entry name" value="Rhomboid"/>
    <property type="match status" value="1"/>
</dbReference>
<feature type="transmembrane region" description="Helical" evidence="5">
    <location>
        <begin position="110"/>
        <end position="129"/>
    </location>
</feature>
<dbReference type="Proteomes" id="UP000680588">
    <property type="component" value="Chromosome"/>
</dbReference>
<keyword evidence="3 5" id="KW-1133">Transmembrane helix</keyword>
<comment type="subcellular location">
    <subcellularLocation>
        <location evidence="1">Membrane</location>
        <topology evidence="1">Multi-pass membrane protein</topology>
    </subcellularLocation>
</comment>
<dbReference type="PANTHER" id="PTHR43731">
    <property type="entry name" value="RHOMBOID PROTEASE"/>
    <property type="match status" value="1"/>
</dbReference>
<keyword evidence="8" id="KW-1185">Reference proteome</keyword>
<keyword evidence="4 5" id="KW-0472">Membrane</keyword>
<protein>
    <submittedName>
        <fullName evidence="7">Rhomboid family intramembrane serine protease</fullName>
    </submittedName>
</protein>
<evidence type="ECO:0000256" key="5">
    <source>
        <dbReference type="SAM" id="Phobius"/>
    </source>
</evidence>
<proteinExistence type="predicted"/>
<evidence type="ECO:0000256" key="3">
    <source>
        <dbReference type="ARBA" id="ARBA00022989"/>
    </source>
</evidence>
<dbReference type="EMBL" id="CP076456">
    <property type="protein sequence ID" value="QWQ37095.1"/>
    <property type="molecule type" value="Genomic_DNA"/>
</dbReference>
<dbReference type="GO" id="GO:0006508">
    <property type="term" value="P:proteolysis"/>
    <property type="evidence" value="ECO:0007669"/>
    <property type="project" value="UniProtKB-KW"/>
</dbReference>
<keyword evidence="7" id="KW-0378">Hydrolase</keyword>
<keyword evidence="7" id="KW-0645">Protease</keyword>
<evidence type="ECO:0000259" key="6">
    <source>
        <dbReference type="Pfam" id="PF01694"/>
    </source>
</evidence>
<dbReference type="Gene3D" id="1.20.1540.10">
    <property type="entry name" value="Rhomboid-like"/>
    <property type="match status" value="1"/>
</dbReference>
<evidence type="ECO:0000313" key="7">
    <source>
        <dbReference type="EMBL" id="QWQ37095.1"/>
    </source>
</evidence>
<evidence type="ECO:0000256" key="2">
    <source>
        <dbReference type="ARBA" id="ARBA00022692"/>
    </source>
</evidence>
<dbReference type="InterPro" id="IPR050925">
    <property type="entry name" value="Rhomboid_protease_S54"/>
</dbReference>
<reference evidence="7" key="1">
    <citation type="submission" date="2021-06" db="EMBL/GenBank/DDBJ databases">
        <title>Novel species in genus Arthrobacter.</title>
        <authorList>
            <person name="Zhang G."/>
        </authorList>
    </citation>
    <scope>NUCLEOTIDE SEQUENCE</scope>
    <source>
        <strain evidence="7">Zg-ZUI122</strain>
    </source>
</reference>
<dbReference type="GO" id="GO:0016020">
    <property type="term" value="C:membrane"/>
    <property type="evidence" value="ECO:0007669"/>
    <property type="project" value="UniProtKB-SubCell"/>
</dbReference>